<gene>
    <name evidence="3" type="ORF">R3W88_026530</name>
</gene>
<proteinExistence type="predicted"/>
<dbReference type="Proteomes" id="UP001311915">
    <property type="component" value="Unassembled WGS sequence"/>
</dbReference>
<comment type="caution">
    <text evidence="3">The sequence shown here is derived from an EMBL/GenBank/DDBJ whole genome shotgun (WGS) entry which is preliminary data.</text>
</comment>
<feature type="domain" description="DUF4283" evidence="2">
    <location>
        <begin position="73"/>
        <end position="145"/>
    </location>
</feature>
<evidence type="ECO:0000313" key="3">
    <source>
        <dbReference type="EMBL" id="KAK4723751.1"/>
    </source>
</evidence>
<reference evidence="3 4" key="1">
    <citation type="submission" date="2023-10" db="EMBL/GenBank/DDBJ databases">
        <title>Genome-Wide Identification Analysis in wild type Solanum Pinnatisectum Reveals Some Genes Defensing Phytophthora Infestans.</title>
        <authorList>
            <person name="Sun C."/>
        </authorList>
    </citation>
    <scope>NUCLEOTIDE SEQUENCE [LARGE SCALE GENOMIC DNA]</scope>
    <source>
        <strain evidence="3">LQN</strain>
        <tissue evidence="3">Leaf</tissue>
    </source>
</reference>
<dbReference type="Pfam" id="PF14111">
    <property type="entry name" value="DUF4283"/>
    <property type="match status" value="1"/>
</dbReference>
<name>A0AAV9LDR6_9SOLN</name>
<evidence type="ECO:0000256" key="1">
    <source>
        <dbReference type="SAM" id="MobiDB-lite"/>
    </source>
</evidence>
<dbReference type="InterPro" id="IPR025558">
    <property type="entry name" value="DUF4283"/>
</dbReference>
<feature type="region of interest" description="Disordered" evidence="1">
    <location>
        <begin position="250"/>
        <end position="275"/>
    </location>
</feature>
<sequence>MGKRTRVPSLKAIMAKEAQERIAATQRGKQEAHNFDIGKVVNAGFKLEYIAPTNQGKSTYVEIELNDIDTEIEYWKNSVICYVLGAHPPFEVIKGFIQRIWRKHGINKIVMLKNGVVMVRFDTEVGQNKVFQAGIYHFNKELHTVSIWIKLPGLDFKYWSPKGLSKLGSLIAKPLMVDQNTMRKVGLNFARLMVEVDMNATLPDTINFRNEKGQLVEQKVTYEWKSTLCTSCKKNMVTQRRFVGRRICQKQRSRRRINHKGRGPTSSRKKDGRAQ</sequence>
<dbReference type="PANTHER" id="PTHR33233:SF17">
    <property type="entry name" value="DUF4283 DOMAIN-CONTAINING PROTEIN"/>
    <property type="match status" value="1"/>
</dbReference>
<organism evidence="3 4">
    <name type="scientific">Solanum pinnatisectum</name>
    <name type="common">tansyleaf nightshade</name>
    <dbReference type="NCBI Taxonomy" id="50273"/>
    <lineage>
        <taxon>Eukaryota</taxon>
        <taxon>Viridiplantae</taxon>
        <taxon>Streptophyta</taxon>
        <taxon>Embryophyta</taxon>
        <taxon>Tracheophyta</taxon>
        <taxon>Spermatophyta</taxon>
        <taxon>Magnoliopsida</taxon>
        <taxon>eudicotyledons</taxon>
        <taxon>Gunneridae</taxon>
        <taxon>Pentapetalae</taxon>
        <taxon>asterids</taxon>
        <taxon>lamiids</taxon>
        <taxon>Solanales</taxon>
        <taxon>Solanaceae</taxon>
        <taxon>Solanoideae</taxon>
        <taxon>Solaneae</taxon>
        <taxon>Solanum</taxon>
    </lineage>
</organism>
<evidence type="ECO:0000313" key="4">
    <source>
        <dbReference type="Proteomes" id="UP001311915"/>
    </source>
</evidence>
<dbReference type="PANTHER" id="PTHR33233">
    <property type="entry name" value="ENDONUCLEASE/EXONUCLEASE/PHOSPHATASE"/>
    <property type="match status" value="1"/>
</dbReference>
<protein>
    <recommendedName>
        <fullName evidence="2">DUF4283 domain-containing protein</fullName>
    </recommendedName>
</protein>
<feature type="compositionally biased region" description="Basic residues" evidence="1">
    <location>
        <begin position="250"/>
        <end position="262"/>
    </location>
</feature>
<dbReference type="EMBL" id="JAWPEI010000006">
    <property type="protein sequence ID" value="KAK4723751.1"/>
    <property type="molecule type" value="Genomic_DNA"/>
</dbReference>
<evidence type="ECO:0000259" key="2">
    <source>
        <dbReference type="Pfam" id="PF14111"/>
    </source>
</evidence>
<accession>A0AAV9LDR6</accession>
<keyword evidence="4" id="KW-1185">Reference proteome</keyword>
<dbReference type="AlphaFoldDB" id="A0AAV9LDR6"/>